<dbReference type="Gene3D" id="3.90.1570.10">
    <property type="entry name" value="tt1808, chain A"/>
    <property type="match status" value="1"/>
</dbReference>
<evidence type="ECO:0000259" key="1">
    <source>
        <dbReference type="Pfam" id="PF05685"/>
    </source>
</evidence>
<dbReference type="EMBL" id="SRLN01000012">
    <property type="protein sequence ID" value="KAB0241982.1"/>
    <property type="molecule type" value="Genomic_DNA"/>
</dbReference>
<sequence>MLVAIHSIAKSSRLPGKFQLKIKSLKKSDETIYNKINAVLFPKTATMTSSPVKSLTSQIVTTQHLPPLENGDRLIRREFERRYQAMPGLKKAELIEGVVYLASPLRFKFHAEPHGRLITWLGVYQAATPQVQMGIEPTVRLDIDNELQPDGVLLISQESGGKSTLTVEGYLEGAPELVVEIAASSAAIDLGDKKRAYRRSGIQEYLVWQVFDQKIDWFNLENGDYISLLPNQEGVICSLVFPGLWLDVSACSEASTVSSAEPLVESAMLNGNMSRVLDILKAGINSVEHQEFIQKLTARQSGEAK</sequence>
<proteinExistence type="predicted"/>
<name>A0A5J5LWF4_MICAE</name>
<keyword evidence="2" id="KW-0255">Endonuclease</keyword>
<dbReference type="AlphaFoldDB" id="A0A5J5LWF4"/>
<dbReference type="SUPFAM" id="SSF52980">
    <property type="entry name" value="Restriction endonuclease-like"/>
    <property type="match status" value="1"/>
</dbReference>
<dbReference type="InterPro" id="IPR008538">
    <property type="entry name" value="Uma2"/>
</dbReference>
<dbReference type="PANTHER" id="PTHR35400:SF3">
    <property type="entry name" value="SLL1072 PROTEIN"/>
    <property type="match status" value="1"/>
</dbReference>
<dbReference type="GO" id="GO:0004519">
    <property type="term" value="F:endonuclease activity"/>
    <property type="evidence" value="ECO:0007669"/>
    <property type="project" value="UniProtKB-KW"/>
</dbReference>
<dbReference type="CDD" id="cd06260">
    <property type="entry name" value="DUF820-like"/>
    <property type="match status" value="1"/>
</dbReference>
<dbReference type="InterPro" id="IPR011335">
    <property type="entry name" value="Restrct_endonuc-II-like"/>
</dbReference>
<evidence type="ECO:0000313" key="3">
    <source>
        <dbReference type="Proteomes" id="UP000325636"/>
    </source>
</evidence>
<keyword evidence="2" id="KW-0378">Hydrolase</keyword>
<keyword evidence="2" id="KW-0540">Nuclease</keyword>
<dbReference type="Pfam" id="PF05685">
    <property type="entry name" value="Uma2"/>
    <property type="match status" value="1"/>
</dbReference>
<dbReference type="Proteomes" id="UP000325636">
    <property type="component" value="Unassembled WGS sequence"/>
</dbReference>
<accession>A0A5J5LWF4</accession>
<gene>
    <name evidence="2" type="ORF">EZJ55_16920</name>
</gene>
<comment type="caution">
    <text evidence="2">The sequence shown here is derived from an EMBL/GenBank/DDBJ whole genome shotgun (WGS) entry which is preliminary data.</text>
</comment>
<organism evidence="2 3">
    <name type="scientific">Microcystis aeruginosa EAWAG127a</name>
    <dbReference type="NCBI Taxonomy" id="2529855"/>
    <lineage>
        <taxon>Bacteria</taxon>
        <taxon>Bacillati</taxon>
        <taxon>Cyanobacteriota</taxon>
        <taxon>Cyanophyceae</taxon>
        <taxon>Oscillatoriophycideae</taxon>
        <taxon>Chroococcales</taxon>
        <taxon>Microcystaceae</taxon>
        <taxon>Microcystis</taxon>
    </lineage>
</organism>
<protein>
    <submittedName>
        <fullName evidence="2">Uma2 family endonuclease</fullName>
    </submittedName>
</protein>
<dbReference type="PANTHER" id="PTHR35400">
    <property type="entry name" value="SLR1083 PROTEIN"/>
    <property type="match status" value="1"/>
</dbReference>
<reference evidence="3" key="1">
    <citation type="submission" date="2019-04" db="EMBL/GenBank/DDBJ databases">
        <title>Microviridin 1777: A Toxic Chymotrypsin Inhibitor Discovered by a Metabologenomic Approach.</title>
        <authorList>
            <person name="Sieber S."/>
            <person name="Grendelmeier S.M."/>
            <person name="Harris L.A."/>
            <person name="Mitchell D.A."/>
            <person name="Gademann K."/>
        </authorList>
    </citation>
    <scope>NUCLEOTIDE SEQUENCE [LARGE SCALE GENOMIC DNA]</scope>
    <source>
        <strain evidence="3">EAWAG127a</strain>
    </source>
</reference>
<dbReference type="InterPro" id="IPR012296">
    <property type="entry name" value="Nuclease_put_TT1808"/>
</dbReference>
<evidence type="ECO:0000313" key="2">
    <source>
        <dbReference type="EMBL" id="KAB0241982.1"/>
    </source>
</evidence>
<feature type="domain" description="Putative restriction endonuclease" evidence="1">
    <location>
        <begin position="81"/>
        <end position="249"/>
    </location>
</feature>